<protein>
    <submittedName>
        <fullName evidence="2">Uncharacterized protein</fullName>
    </submittedName>
</protein>
<sequence>MIFPPAFLDSSSWNDNQERRRRTEAARAIIIMSFLASRQSWGEPERERERFPMGRWAPRSRSPSAGGGSTTSSACTTANAPATHHLSGQAAAMLAAGGNLSMLPPLLRLADFDAMSLGSSFTTGMGKPPALDNYSIGGGGGMEQWSRVQQQMQQGFPFLHAMDHQGALPPSLAMVMPGAFQLGLDTTADGRGGGTGGEDSSGDQLNGMPTKREAAAAGYPPRGMYAADHHHHHLTAAGYTTSYSNATVIERTKA</sequence>
<feature type="region of interest" description="Disordered" evidence="1">
    <location>
        <begin position="41"/>
        <end position="77"/>
    </location>
</feature>
<evidence type="ECO:0000256" key="1">
    <source>
        <dbReference type="SAM" id="MobiDB-lite"/>
    </source>
</evidence>
<accession>A0A5J9U3T5</accession>
<evidence type="ECO:0000313" key="2">
    <source>
        <dbReference type="EMBL" id="TVU18276.1"/>
    </source>
</evidence>
<feature type="compositionally biased region" description="Low complexity" evidence="1">
    <location>
        <begin position="57"/>
        <end position="77"/>
    </location>
</feature>
<evidence type="ECO:0000313" key="3">
    <source>
        <dbReference type="Proteomes" id="UP000324897"/>
    </source>
</evidence>
<dbReference type="Gramene" id="TVU18276">
    <property type="protein sequence ID" value="TVU18276"/>
    <property type="gene ID" value="EJB05_34365"/>
</dbReference>
<reference evidence="2 3" key="1">
    <citation type="journal article" date="2019" name="Sci. Rep.">
        <title>A high-quality genome of Eragrostis curvula grass provides insights into Poaceae evolution and supports new strategies to enhance forage quality.</title>
        <authorList>
            <person name="Carballo J."/>
            <person name="Santos B.A.C.M."/>
            <person name="Zappacosta D."/>
            <person name="Garbus I."/>
            <person name="Selva J.P."/>
            <person name="Gallo C.A."/>
            <person name="Diaz A."/>
            <person name="Albertini E."/>
            <person name="Caccamo M."/>
            <person name="Echenique V."/>
        </authorList>
    </citation>
    <scope>NUCLEOTIDE SEQUENCE [LARGE SCALE GENOMIC DNA]</scope>
    <source>
        <strain evidence="3">cv. Victoria</strain>
        <tissue evidence="2">Leaf</tissue>
    </source>
</reference>
<organism evidence="2 3">
    <name type="scientific">Eragrostis curvula</name>
    <name type="common">weeping love grass</name>
    <dbReference type="NCBI Taxonomy" id="38414"/>
    <lineage>
        <taxon>Eukaryota</taxon>
        <taxon>Viridiplantae</taxon>
        <taxon>Streptophyta</taxon>
        <taxon>Embryophyta</taxon>
        <taxon>Tracheophyta</taxon>
        <taxon>Spermatophyta</taxon>
        <taxon>Magnoliopsida</taxon>
        <taxon>Liliopsida</taxon>
        <taxon>Poales</taxon>
        <taxon>Poaceae</taxon>
        <taxon>PACMAD clade</taxon>
        <taxon>Chloridoideae</taxon>
        <taxon>Eragrostideae</taxon>
        <taxon>Eragrostidinae</taxon>
        <taxon>Eragrostis</taxon>
    </lineage>
</organism>
<name>A0A5J9U3T5_9POAL</name>
<comment type="caution">
    <text evidence="2">The sequence shown here is derived from an EMBL/GenBank/DDBJ whole genome shotgun (WGS) entry which is preliminary data.</text>
</comment>
<dbReference type="AlphaFoldDB" id="A0A5J9U3T5"/>
<feature type="compositionally biased region" description="Basic and acidic residues" evidence="1">
    <location>
        <begin position="43"/>
        <end position="52"/>
    </location>
</feature>
<dbReference type="OrthoDB" id="1927254at2759"/>
<keyword evidence="3" id="KW-1185">Reference proteome</keyword>
<gene>
    <name evidence="2" type="ORF">EJB05_34365</name>
</gene>
<dbReference type="Proteomes" id="UP000324897">
    <property type="component" value="Chromosome 7"/>
</dbReference>
<dbReference type="EMBL" id="RWGY01000029">
    <property type="protein sequence ID" value="TVU18276.1"/>
    <property type="molecule type" value="Genomic_DNA"/>
</dbReference>
<feature type="region of interest" description="Disordered" evidence="1">
    <location>
        <begin position="185"/>
        <end position="208"/>
    </location>
</feature>
<proteinExistence type="predicted"/>
<feature type="compositionally biased region" description="Gly residues" evidence="1">
    <location>
        <begin position="190"/>
        <end position="199"/>
    </location>
</feature>